<dbReference type="Pfam" id="PF08299">
    <property type="entry name" value="Bac_DnaA_C"/>
    <property type="match status" value="1"/>
</dbReference>
<feature type="domain" description="AAA+ ATPase" evidence="13">
    <location>
        <begin position="211"/>
        <end position="343"/>
    </location>
</feature>
<evidence type="ECO:0000313" key="18">
    <source>
        <dbReference type="Proteomes" id="UP000671910"/>
    </source>
</evidence>
<evidence type="ECO:0000256" key="3">
    <source>
        <dbReference type="ARBA" id="ARBA00022705"/>
    </source>
</evidence>
<comment type="function">
    <text evidence="8 10">Plays an essential role in the initiation and regulation of chromosomal replication. ATP-DnaA binds to the origin of replication (oriC) to initiate formation of the DNA replication initiation complex once per cell cycle. Binds the DnaA box (a 9 base pair repeat at the origin) and separates the double-stranded (ds)DNA. Forms a right-handed helical filament on oriC DNA; dsDNA binds to the exterior of the filament while single-stranded (ss)DNA is stabiized in the filament's interior. The ATP-DnaA-oriC complex binds and stabilizes one strand of the AT-rich DNA unwinding element (DUE), permitting loading of DNA polymerase. After initiation quickly degrades to an ADP-DnaA complex that is not apt for DNA replication. Binds acidic phospholipids.</text>
</comment>
<accession>A0A9E6MQY6</accession>
<dbReference type="GO" id="GO:0006270">
    <property type="term" value="P:DNA replication initiation"/>
    <property type="evidence" value="ECO:0007669"/>
    <property type="project" value="UniProtKB-UniRule"/>
</dbReference>
<name>A0A9E6MQY6_9ACTN</name>
<sequence>MEQQNYDAIWASVVEQVKTHADVNPSQADAVLARLTLQAFSDGFCIVTADNAFMKGWVEKNFLDHVYRALEELRGVPFTVVLDVDESSAPQTAAPAPRPAAAPQADQGATDATAAPVKAAAPAPRATGAAEGFLNIPNPFARQTAEPEPEPQQEAAPEAIAPEPNDAAEPEAPVAASPTSSMTFSNFVIADTNRIAYEMAVSVAEKPGRAHLNPLFIYGKSGLGKTHLMRAIQNYIQETQPHLKTVYVDTNELVAGYADATAARDTQKSSYKHFKAPYESADVLLVDDVQILERKPGTLDIVFQIFNKLTDNGKQIVLSADRAPKNIDMDERYTTRFNRGGTFDIQPPNVETKVAIIKSYIDEFRLNEGDETLDLPADVQAYIAEVSGSNIRELKSAVTILFMRMKGFHTDTVSLAEAKSLLENHFTGGPSRRVTPEDIQKQVEGYYRISHADIIGKKRSRDIVLPRQVAIYLIREMTDLSLQDIGRLFGGRDHTTVMNSIEATTKRLHENTQFREDLDTLKGLVREALS</sequence>
<feature type="binding site" evidence="8">
    <location>
        <position position="226"/>
    </location>
    <ligand>
        <name>ATP</name>
        <dbReference type="ChEBI" id="CHEBI:30616"/>
    </ligand>
</feature>
<dbReference type="SMART" id="SM00382">
    <property type="entry name" value="AAA"/>
    <property type="match status" value="1"/>
</dbReference>
<comment type="caution">
    <text evidence="8">Lacks conserved residue(s) required for the propagation of feature annotation.</text>
</comment>
<dbReference type="KEGG" id="ebz:J7S26_00005"/>
<feature type="region of interest" description="Domain IV, binds dsDNA" evidence="8">
    <location>
        <begin position="406"/>
        <end position="530"/>
    </location>
</feature>
<feature type="region of interest" description="Disordered" evidence="12">
    <location>
        <begin position="89"/>
        <end position="122"/>
    </location>
</feature>
<organism evidence="16 18">
    <name type="scientific">Xiamenia xianingshaonis</name>
    <dbReference type="NCBI Taxonomy" id="2682776"/>
    <lineage>
        <taxon>Bacteria</taxon>
        <taxon>Bacillati</taxon>
        <taxon>Actinomycetota</taxon>
        <taxon>Coriobacteriia</taxon>
        <taxon>Eggerthellales</taxon>
        <taxon>Eggerthellaceae</taxon>
        <taxon>Xiamenia</taxon>
    </lineage>
</organism>
<dbReference type="AlphaFoldDB" id="A0A9E6MQY6"/>
<dbReference type="InterPro" id="IPR010921">
    <property type="entry name" value="Trp_repressor/repl_initiator"/>
</dbReference>
<evidence type="ECO:0000256" key="6">
    <source>
        <dbReference type="ARBA" id="ARBA00023121"/>
    </source>
</evidence>
<evidence type="ECO:0000313" key="15">
    <source>
        <dbReference type="EMBL" id="NHM13944.1"/>
    </source>
</evidence>
<dbReference type="SMART" id="SM00760">
    <property type="entry name" value="Bac_DnaA_C"/>
    <property type="match status" value="1"/>
</dbReference>
<evidence type="ECO:0000256" key="7">
    <source>
        <dbReference type="ARBA" id="ARBA00023125"/>
    </source>
</evidence>
<evidence type="ECO:0000259" key="13">
    <source>
        <dbReference type="SMART" id="SM00382"/>
    </source>
</evidence>
<dbReference type="Proteomes" id="UP000671910">
    <property type="component" value="Chromosome"/>
</dbReference>
<dbReference type="InterPro" id="IPR027417">
    <property type="entry name" value="P-loop_NTPase"/>
</dbReference>
<dbReference type="InterPro" id="IPR020591">
    <property type="entry name" value="Chromosome_initiator_DnaA-like"/>
</dbReference>
<dbReference type="SUPFAM" id="SSF48295">
    <property type="entry name" value="TrpR-like"/>
    <property type="match status" value="1"/>
</dbReference>
<evidence type="ECO:0000313" key="17">
    <source>
        <dbReference type="Proteomes" id="UP000636394"/>
    </source>
</evidence>
<feature type="domain" description="Chromosomal replication initiator DnaA C-terminal" evidence="14">
    <location>
        <begin position="435"/>
        <end position="504"/>
    </location>
</feature>
<evidence type="ECO:0000256" key="9">
    <source>
        <dbReference type="NCBIfam" id="TIGR00362"/>
    </source>
</evidence>
<reference evidence="15 17" key="1">
    <citation type="submission" date="2019-11" db="EMBL/GenBank/DDBJ databases">
        <title>Eggerthellaceae novel genus isolated from the rectal contents of marmort.</title>
        <authorList>
            <person name="Zhang G."/>
        </authorList>
    </citation>
    <scope>NUCLEOTIDE SEQUENCE [LARGE SCALE GENOMIC DNA]</scope>
    <source>
        <strain evidence="15">Zg-886</strain>
        <strain evidence="17">zg-886</strain>
    </source>
</reference>
<dbReference type="HAMAP" id="MF_00377">
    <property type="entry name" value="DnaA_bact"/>
    <property type="match status" value="1"/>
</dbReference>
<evidence type="ECO:0000259" key="14">
    <source>
        <dbReference type="SMART" id="SM00760"/>
    </source>
</evidence>
<dbReference type="EMBL" id="WPCR01000004">
    <property type="protein sequence ID" value="NHM13944.1"/>
    <property type="molecule type" value="Genomic_DNA"/>
</dbReference>
<dbReference type="Gene3D" id="1.10.8.60">
    <property type="match status" value="1"/>
</dbReference>
<comment type="similarity">
    <text evidence="1 8 11">Belongs to the DnaA family.</text>
</comment>
<dbReference type="Gene3D" id="1.10.1750.10">
    <property type="match status" value="1"/>
</dbReference>
<keyword evidence="5 8" id="KW-0067">ATP-binding</keyword>
<dbReference type="Gene3D" id="3.30.300.180">
    <property type="match status" value="1"/>
</dbReference>
<keyword evidence="4 8" id="KW-0547">Nucleotide-binding</keyword>
<dbReference type="InterPro" id="IPR001957">
    <property type="entry name" value="Chromosome_initiator_DnaA"/>
</dbReference>
<protein>
    <recommendedName>
        <fullName evidence="8 9">Chromosomal replication initiator protein DnaA</fullName>
    </recommendedName>
</protein>
<dbReference type="RefSeq" id="WP_166339064.1">
    <property type="nucleotide sequence ID" value="NZ_CP072829.1"/>
</dbReference>
<feature type="binding site" evidence="8">
    <location>
        <position position="224"/>
    </location>
    <ligand>
        <name>ATP</name>
        <dbReference type="ChEBI" id="CHEBI:30616"/>
    </ligand>
</feature>
<dbReference type="GO" id="GO:0003688">
    <property type="term" value="F:DNA replication origin binding"/>
    <property type="evidence" value="ECO:0007669"/>
    <property type="project" value="UniProtKB-UniRule"/>
</dbReference>
<proteinExistence type="inferred from homology"/>
<gene>
    <name evidence="8 16" type="primary">dnaA</name>
    <name evidence="15" type="ORF">GMI68_04025</name>
    <name evidence="16" type="ORF">J7S26_00005</name>
</gene>
<dbReference type="CDD" id="cd06571">
    <property type="entry name" value="Bac_DnaA_C"/>
    <property type="match status" value="1"/>
</dbReference>
<evidence type="ECO:0000256" key="4">
    <source>
        <dbReference type="ARBA" id="ARBA00022741"/>
    </source>
</evidence>
<keyword evidence="3 8" id="KW-0235">DNA replication</keyword>
<dbReference type="Proteomes" id="UP000636394">
    <property type="component" value="Unassembled WGS sequence"/>
</dbReference>
<evidence type="ECO:0000256" key="2">
    <source>
        <dbReference type="ARBA" id="ARBA00022490"/>
    </source>
</evidence>
<evidence type="ECO:0000256" key="11">
    <source>
        <dbReference type="RuleBase" id="RU004227"/>
    </source>
</evidence>
<dbReference type="EMBL" id="CP072829">
    <property type="protein sequence ID" value="QTU84372.1"/>
    <property type="molecule type" value="Genomic_DNA"/>
</dbReference>
<evidence type="ECO:0000256" key="10">
    <source>
        <dbReference type="RuleBase" id="RU000577"/>
    </source>
</evidence>
<evidence type="ECO:0000256" key="1">
    <source>
        <dbReference type="ARBA" id="ARBA00006583"/>
    </source>
</evidence>
<keyword evidence="7 8" id="KW-0238">DNA-binding</keyword>
<dbReference type="NCBIfam" id="TIGR00362">
    <property type="entry name" value="DnaA"/>
    <property type="match status" value="1"/>
</dbReference>
<keyword evidence="17" id="KW-1185">Reference proteome</keyword>
<dbReference type="Pfam" id="PF00308">
    <property type="entry name" value="Bac_DnaA"/>
    <property type="match status" value="1"/>
</dbReference>
<comment type="domain">
    <text evidence="8">Domain I is involved in oligomerization and binding regulators, domain II is flexibile and of varying length in different bacteria, domain III forms the AAA+ region, while domain IV binds dsDNA.</text>
</comment>
<dbReference type="InterPro" id="IPR003593">
    <property type="entry name" value="AAA+_ATPase"/>
</dbReference>
<dbReference type="PRINTS" id="PR00051">
    <property type="entry name" value="DNAA"/>
</dbReference>
<dbReference type="CDD" id="cd00009">
    <property type="entry name" value="AAA"/>
    <property type="match status" value="1"/>
</dbReference>
<dbReference type="InterPro" id="IPR013159">
    <property type="entry name" value="DnaA_C"/>
</dbReference>
<dbReference type="InterPro" id="IPR038454">
    <property type="entry name" value="DnaA_N_sf"/>
</dbReference>
<keyword evidence="2 8" id="KW-0963">Cytoplasm</keyword>
<dbReference type="GO" id="GO:0005886">
    <property type="term" value="C:plasma membrane"/>
    <property type="evidence" value="ECO:0007669"/>
    <property type="project" value="TreeGrafter"/>
</dbReference>
<evidence type="ECO:0000313" key="16">
    <source>
        <dbReference type="EMBL" id="QTU84372.1"/>
    </source>
</evidence>
<keyword evidence="6 8" id="KW-0446">Lipid-binding</keyword>
<dbReference type="GO" id="GO:0006275">
    <property type="term" value="P:regulation of DNA replication"/>
    <property type="evidence" value="ECO:0007669"/>
    <property type="project" value="UniProtKB-UniRule"/>
</dbReference>
<dbReference type="GO" id="GO:0005524">
    <property type="term" value="F:ATP binding"/>
    <property type="evidence" value="ECO:0007669"/>
    <property type="project" value="UniProtKB-UniRule"/>
</dbReference>
<comment type="subcellular location">
    <subcellularLocation>
        <location evidence="8">Cytoplasm</location>
    </subcellularLocation>
</comment>
<dbReference type="SUPFAM" id="SSF52540">
    <property type="entry name" value="P-loop containing nucleoside triphosphate hydrolases"/>
    <property type="match status" value="1"/>
</dbReference>
<evidence type="ECO:0000256" key="5">
    <source>
        <dbReference type="ARBA" id="ARBA00022840"/>
    </source>
</evidence>
<dbReference type="InterPro" id="IPR013317">
    <property type="entry name" value="DnaA_dom"/>
</dbReference>
<feature type="binding site" evidence="8">
    <location>
        <position position="225"/>
    </location>
    <ligand>
        <name>ATP</name>
        <dbReference type="ChEBI" id="CHEBI:30616"/>
    </ligand>
</feature>
<comment type="subunit">
    <text evidence="8">Oligomerizes as a right-handed, spiral filament on DNA at oriC.</text>
</comment>
<dbReference type="GO" id="GO:0005737">
    <property type="term" value="C:cytoplasm"/>
    <property type="evidence" value="ECO:0007669"/>
    <property type="project" value="UniProtKB-SubCell"/>
</dbReference>
<dbReference type="Gene3D" id="3.40.50.300">
    <property type="entry name" value="P-loop containing nucleotide triphosphate hydrolases"/>
    <property type="match status" value="1"/>
</dbReference>
<dbReference type="PANTHER" id="PTHR30050:SF2">
    <property type="entry name" value="CHROMOSOMAL REPLICATION INITIATOR PROTEIN DNAA"/>
    <property type="match status" value="1"/>
</dbReference>
<dbReference type="PANTHER" id="PTHR30050">
    <property type="entry name" value="CHROMOSOMAL REPLICATION INITIATOR PROTEIN DNAA"/>
    <property type="match status" value="1"/>
</dbReference>
<reference evidence="16" key="2">
    <citation type="submission" date="2021-04" db="EMBL/GenBank/DDBJ databases">
        <title>Novel species in family Eggerthellaceae.</title>
        <authorList>
            <person name="Zhang G."/>
        </authorList>
    </citation>
    <scope>NUCLEOTIDE SEQUENCE</scope>
    <source>
        <strain evidence="16">Zg-886</strain>
    </source>
</reference>
<feature type="binding site" evidence="8">
    <location>
        <position position="222"/>
    </location>
    <ligand>
        <name>ATP</name>
        <dbReference type="ChEBI" id="CHEBI:30616"/>
    </ligand>
</feature>
<evidence type="ECO:0000256" key="12">
    <source>
        <dbReference type="SAM" id="MobiDB-lite"/>
    </source>
</evidence>
<dbReference type="GO" id="GO:0008289">
    <property type="term" value="F:lipid binding"/>
    <property type="evidence" value="ECO:0007669"/>
    <property type="project" value="UniProtKB-KW"/>
</dbReference>
<evidence type="ECO:0000256" key="8">
    <source>
        <dbReference type="HAMAP-Rule" id="MF_00377"/>
    </source>
</evidence>
<feature type="region of interest" description="Domain I, interacts with DnaA modulators" evidence="8">
    <location>
        <begin position="1"/>
        <end position="156"/>
    </location>
</feature>